<dbReference type="PANTHER" id="PTHR47728:SF1">
    <property type="entry name" value="RAB GTPASE ACTIVATING PROTEIN 1 LIKE"/>
    <property type="match status" value="1"/>
</dbReference>
<proteinExistence type="predicted"/>
<dbReference type="PANTHER" id="PTHR47728">
    <property type="entry name" value="RAB GTPASE-ACTIVATING PROTEIN 1-LIKE"/>
    <property type="match status" value="1"/>
</dbReference>
<gene>
    <name evidence="3" type="ORF">TBIB3V08_LOCUS6958</name>
</gene>
<name>A0A7R9F0U8_9NEOP</name>
<organism evidence="3">
    <name type="scientific">Timema bartmani</name>
    <dbReference type="NCBI Taxonomy" id="61472"/>
    <lineage>
        <taxon>Eukaryota</taxon>
        <taxon>Metazoa</taxon>
        <taxon>Ecdysozoa</taxon>
        <taxon>Arthropoda</taxon>
        <taxon>Hexapoda</taxon>
        <taxon>Insecta</taxon>
        <taxon>Pterygota</taxon>
        <taxon>Neoptera</taxon>
        <taxon>Polyneoptera</taxon>
        <taxon>Phasmatodea</taxon>
        <taxon>Timematodea</taxon>
        <taxon>Timematoidea</taxon>
        <taxon>Timematidae</taxon>
        <taxon>Timema</taxon>
    </lineage>
</organism>
<feature type="coiled-coil region" evidence="1">
    <location>
        <begin position="67"/>
        <end position="94"/>
    </location>
</feature>
<evidence type="ECO:0000256" key="2">
    <source>
        <dbReference type="SAM" id="MobiDB-lite"/>
    </source>
</evidence>
<evidence type="ECO:0000256" key="1">
    <source>
        <dbReference type="SAM" id="Coils"/>
    </source>
</evidence>
<sequence length="223" mass="24467">MEESTPAPATMMGRGGSELPNKSQIISCAQCCDLLGTGTKGVTTTDYHPLGDGEVPLQGCGDGDPQLVRAQERIRELELELAQTKLAHVEAECRNQDLVHQLHAAAAELQVAKNSWPPWFHKTLSSIKEVANKKELISTAAAAAPQPQHRRDSAPTTGLARDSHSRENLRGMKPLLCLVVKVPGYGSGSPGFDSRCFQYFSVKHWVWNEIKLSLMRTKEEVLK</sequence>
<dbReference type="EMBL" id="OD566754">
    <property type="protein sequence ID" value="CAD7444583.1"/>
    <property type="molecule type" value="Genomic_DNA"/>
</dbReference>
<protein>
    <submittedName>
        <fullName evidence="3">Uncharacterized protein</fullName>
    </submittedName>
</protein>
<dbReference type="AlphaFoldDB" id="A0A7R9F0U8"/>
<reference evidence="3" key="1">
    <citation type="submission" date="2020-11" db="EMBL/GenBank/DDBJ databases">
        <authorList>
            <person name="Tran Van P."/>
        </authorList>
    </citation>
    <scope>NUCLEOTIDE SEQUENCE</scope>
</reference>
<accession>A0A7R9F0U8</accession>
<keyword evidence="1" id="KW-0175">Coiled coil</keyword>
<feature type="region of interest" description="Disordered" evidence="2">
    <location>
        <begin position="141"/>
        <end position="166"/>
    </location>
</feature>
<evidence type="ECO:0000313" key="3">
    <source>
        <dbReference type="EMBL" id="CAD7444583.1"/>
    </source>
</evidence>